<evidence type="ECO:0000313" key="2">
    <source>
        <dbReference type="EMBL" id="MYZ48694.1"/>
    </source>
</evidence>
<dbReference type="EMBL" id="SPKJ01000045">
    <property type="protein sequence ID" value="MYZ48694.1"/>
    <property type="molecule type" value="Genomic_DNA"/>
</dbReference>
<sequence length="288" mass="30691">MRLRCLLTLALIAALAGSAASDELPHVSVGRGILSASMRTHTLEVRLDAAPGEGDASGRSTPRVAIFERGALAARAEMAEAVADSVPAVATLVEMDPGNDTPEVVLEGFTGGAHCCNEMLVLSKAPGGAWQTIRVGLLNGAGSNLADSDGDGRYEIEGQDEAFLYRFGCYACSAAPLQILVVRNAELHDASLETRFQARHRAYLEAMEAGVALEEAGNGFLAGWVAEKAILGEGAEAWAEMLRAYNPQDRWGLEHCPDGTERCEASEKILESFPDALRTFLDERGYPL</sequence>
<name>A0A964WU57_9HYPH</name>
<evidence type="ECO:0008006" key="4">
    <source>
        <dbReference type="Google" id="ProtNLM"/>
    </source>
</evidence>
<evidence type="ECO:0000313" key="3">
    <source>
        <dbReference type="Proteomes" id="UP000773614"/>
    </source>
</evidence>
<dbReference type="Proteomes" id="UP000773614">
    <property type="component" value="Unassembled WGS sequence"/>
</dbReference>
<keyword evidence="3" id="KW-1185">Reference proteome</keyword>
<feature type="signal peptide" evidence="1">
    <location>
        <begin position="1"/>
        <end position="21"/>
    </location>
</feature>
<protein>
    <recommendedName>
        <fullName evidence="4">VCBS repeat-containing protein</fullName>
    </recommendedName>
</protein>
<dbReference type="AlphaFoldDB" id="A0A964WU57"/>
<gene>
    <name evidence="2" type="ORF">E4O86_13335</name>
</gene>
<dbReference type="OrthoDB" id="1522627at2"/>
<reference evidence="2" key="1">
    <citation type="submission" date="2019-03" db="EMBL/GenBank/DDBJ databases">
        <title>Afifella sp. nov., isolated from activated sludge.</title>
        <authorList>
            <person name="Li Q."/>
            <person name="Liu Y."/>
        </authorList>
    </citation>
    <scope>NUCLEOTIDE SEQUENCE</scope>
    <source>
        <strain evidence="2">L72</strain>
    </source>
</reference>
<evidence type="ECO:0000256" key="1">
    <source>
        <dbReference type="SAM" id="SignalP"/>
    </source>
</evidence>
<feature type="chain" id="PRO_5037951823" description="VCBS repeat-containing protein" evidence="1">
    <location>
        <begin position="22"/>
        <end position="288"/>
    </location>
</feature>
<proteinExistence type="predicted"/>
<accession>A0A964WU57</accession>
<keyword evidence="1" id="KW-0732">Signal</keyword>
<comment type="caution">
    <text evidence="2">The sequence shown here is derived from an EMBL/GenBank/DDBJ whole genome shotgun (WGS) entry which is preliminary data.</text>
</comment>
<organism evidence="2 3">
    <name type="scientific">Propylenella binzhouense</name>
    <dbReference type="NCBI Taxonomy" id="2555902"/>
    <lineage>
        <taxon>Bacteria</taxon>
        <taxon>Pseudomonadati</taxon>
        <taxon>Pseudomonadota</taxon>
        <taxon>Alphaproteobacteria</taxon>
        <taxon>Hyphomicrobiales</taxon>
        <taxon>Propylenellaceae</taxon>
        <taxon>Propylenella</taxon>
    </lineage>
</organism>
<dbReference type="RefSeq" id="WP_161141043.1">
    <property type="nucleotide sequence ID" value="NZ_SPKJ01000045.1"/>
</dbReference>